<dbReference type="InterPro" id="IPR006674">
    <property type="entry name" value="HD_domain"/>
</dbReference>
<evidence type="ECO:0000256" key="2">
    <source>
        <dbReference type="ARBA" id="ARBA00001936"/>
    </source>
</evidence>
<dbReference type="Gene3D" id="1.10.3210.10">
    <property type="entry name" value="Hypothetical protein af1432"/>
    <property type="match status" value="1"/>
</dbReference>
<comment type="catalytic activity">
    <reaction evidence="1">
        <text>a 2'-deoxyribonucleoside 5'-phosphate + H2O = a 2'-deoxyribonucleoside + phosphate</text>
        <dbReference type="Rhea" id="RHEA:36167"/>
        <dbReference type="ChEBI" id="CHEBI:15377"/>
        <dbReference type="ChEBI" id="CHEBI:18274"/>
        <dbReference type="ChEBI" id="CHEBI:43474"/>
        <dbReference type="ChEBI" id="CHEBI:65317"/>
        <dbReference type="EC" id="3.1.3.89"/>
    </reaction>
</comment>
<dbReference type="PANTHER" id="PTHR11845:SF13">
    <property type="entry name" value="5'-DEOXYNUCLEOTIDASE HDDC2"/>
    <property type="match status" value="1"/>
</dbReference>
<evidence type="ECO:0000256" key="7">
    <source>
        <dbReference type="ARBA" id="ARBA00022801"/>
    </source>
</evidence>
<dbReference type="EMBL" id="PEWZ01000131">
    <property type="protein sequence ID" value="PIU33715.1"/>
    <property type="molecule type" value="Genomic_DNA"/>
</dbReference>
<evidence type="ECO:0000256" key="1">
    <source>
        <dbReference type="ARBA" id="ARBA00001638"/>
    </source>
</evidence>
<gene>
    <name evidence="9" type="ORF">COT03_02720</name>
</gene>
<evidence type="ECO:0000313" key="10">
    <source>
        <dbReference type="Proteomes" id="UP000229502"/>
    </source>
</evidence>
<organism evidence="9 10">
    <name type="scientific">Candidatus Shapirobacteria bacterium CG07_land_8_20_14_0_80_39_18</name>
    <dbReference type="NCBI Taxonomy" id="1974882"/>
    <lineage>
        <taxon>Bacteria</taxon>
        <taxon>Candidatus Shapironibacteriota</taxon>
    </lineage>
</organism>
<dbReference type="InterPro" id="IPR003607">
    <property type="entry name" value="HD/PDEase_dom"/>
</dbReference>
<proteinExistence type="predicted"/>
<reference evidence="10" key="1">
    <citation type="submission" date="2017-09" db="EMBL/GenBank/DDBJ databases">
        <title>Depth-based differentiation of microbial function through sediment-hosted aquifers and enrichment of novel symbionts in the deep terrestrial subsurface.</title>
        <authorList>
            <person name="Probst A.J."/>
            <person name="Ladd B."/>
            <person name="Jarett J.K."/>
            <person name="Geller-Mcgrath D.E."/>
            <person name="Sieber C.M.K."/>
            <person name="Emerson J.B."/>
            <person name="Anantharaman K."/>
            <person name="Thomas B.C."/>
            <person name="Malmstrom R."/>
            <person name="Stieglmeier M."/>
            <person name="Klingl A."/>
            <person name="Woyke T."/>
            <person name="Ryan C.M."/>
            <person name="Banfield J.F."/>
        </authorList>
    </citation>
    <scope>NUCLEOTIDE SEQUENCE [LARGE SCALE GENOMIC DNA]</scope>
</reference>
<dbReference type="SUPFAM" id="SSF109604">
    <property type="entry name" value="HD-domain/PDEase-like"/>
    <property type="match status" value="1"/>
</dbReference>
<dbReference type="AlphaFoldDB" id="A0A2M6YQW2"/>
<evidence type="ECO:0000256" key="5">
    <source>
        <dbReference type="ARBA" id="ARBA00012964"/>
    </source>
</evidence>
<name>A0A2M6YQW2_9BACT</name>
<evidence type="ECO:0000259" key="8">
    <source>
        <dbReference type="SMART" id="SM00471"/>
    </source>
</evidence>
<dbReference type="Pfam" id="PF13023">
    <property type="entry name" value="HD_3"/>
    <property type="match status" value="1"/>
</dbReference>
<protein>
    <recommendedName>
        <fullName evidence="5">5'-deoxynucleotidase</fullName>
        <ecNumber evidence="5">3.1.3.89</ecNumber>
    </recommendedName>
</protein>
<comment type="caution">
    <text evidence="9">The sequence shown here is derived from an EMBL/GenBank/DDBJ whole genome shotgun (WGS) entry which is preliminary data.</text>
</comment>
<feature type="domain" description="HD/PDEase" evidence="8">
    <location>
        <begin position="34"/>
        <end position="145"/>
    </location>
</feature>
<dbReference type="SMART" id="SM00471">
    <property type="entry name" value="HDc"/>
    <property type="match status" value="1"/>
</dbReference>
<dbReference type="EC" id="3.1.3.89" evidence="5"/>
<evidence type="ECO:0000313" key="9">
    <source>
        <dbReference type="EMBL" id="PIU33715.1"/>
    </source>
</evidence>
<dbReference type="Proteomes" id="UP000229502">
    <property type="component" value="Unassembled WGS sequence"/>
</dbReference>
<evidence type="ECO:0000256" key="6">
    <source>
        <dbReference type="ARBA" id="ARBA00022723"/>
    </source>
</evidence>
<sequence>MNIKINKIVNFLFEVGTLRKVARAHRQILLTNDFTDNISSHSFRVVYIGYFLAKLEKSDSEKVVLMCLMHDLPEARSNDQNWVHKKYVKVFEEEIIKDQLANVPEEKELIELAREYAERKTKEARLAKDADLIDQIMLLREYEWVGNKEAEIWLEGKEQEKRLFSKSAKKLAKEIYTQKPGSWWNNIWTAKRR</sequence>
<accession>A0A2M6YQW2</accession>
<keyword evidence="7 9" id="KW-0378">Hydrolase</keyword>
<dbReference type="GO" id="GO:0002953">
    <property type="term" value="F:5'-deoxynucleotidase activity"/>
    <property type="evidence" value="ECO:0007669"/>
    <property type="project" value="UniProtKB-EC"/>
</dbReference>
<evidence type="ECO:0000256" key="4">
    <source>
        <dbReference type="ARBA" id="ARBA00011738"/>
    </source>
</evidence>
<evidence type="ECO:0000256" key="3">
    <source>
        <dbReference type="ARBA" id="ARBA00001941"/>
    </source>
</evidence>
<dbReference type="GO" id="GO:0005737">
    <property type="term" value="C:cytoplasm"/>
    <property type="evidence" value="ECO:0007669"/>
    <property type="project" value="TreeGrafter"/>
</dbReference>
<keyword evidence="6" id="KW-0479">Metal-binding</keyword>
<dbReference type="GO" id="GO:0046872">
    <property type="term" value="F:metal ion binding"/>
    <property type="evidence" value="ECO:0007669"/>
    <property type="project" value="UniProtKB-KW"/>
</dbReference>
<dbReference type="PANTHER" id="PTHR11845">
    <property type="entry name" value="5'-DEOXYNUCLEOTIDASE HDDC2"/>
    <property type="match status" value="1"/>
</dbReference>
<comment type="subunit">
    <text evidence="4">Homodimer.</text>
</comment>
<comment type="cofactor">
    <cofactor evidence="2">
        <name>Mn(2+)</name>
        <dbReference type="ChEBI" id="CHEBI:29035"/>
    </cofactor>
</comment>
<comment type="cofactor">
    <cofactor evidence="3">
        <name>Co(2+)</name>
        <dbReference type="ChEBI" id="CHEBI:48828"/>
    </cofactor>
</comment>
<dbReference type="InterPro" id="IPR039356">
    <property type="entry name" value="YfbR/HDDC2"/>
</dbReference>